<gene>
    <name evidence="1" type="ORF">J2W25_002300</name>
</gene>
<accession>A0AAW8DVD1</accession>
<comment type="caution">
    <text evidence="1">The sequence shown here is derived from an EMBL/GenBank/DDBJ whole genome shotgun (WGS) entry which is preliminary data.</text>
</comment>
<dbReference type="Gene3D" id="2.60.40.10">
    <property type="entry name" value="Immunoglobulins"/>
    <property type="match status" value="1"/>
</dbReference>
<evidence type="ECO:0000313" key="2">
    <source>
        <dbReference type="Proteomes" id="UP001244295"/>
    </source>
</evidence>
<organism evidence="1 2">
    <name type="scientific">Variovorax boronicumulans</name>
    <dbReference type="NCBI Taxonomy" id="436515"/>
    <lineage>
        <taxon>Bacteria</taxon>
        <taxon>Pseudomonadati</taxon>
        <taxon>Pseudomonadota</taxon>
        <taxon>Betaproteobacteria</taxon>
        <taxon>Burkholderiales</taxon>
        <taxon>Comamonadaceae</taxon>
        <taxon>Variovorax</taxon>
    </lineage>
</organism>
<dbReference type="Proteomes" id="UP001244295">
    <property type="component" value="Unassembled WGS sequence"/>
</dbReference>
<dbReference type="EMBL" id="JAUSRR010000003">
    <property type="protein sequence ID" value="MDP9923279.1"/>
    <property type="molecule type" value="Genomic_DNA"/>
</dbReference>
<dbReference type="RefSeq" id="WP_307636798.1">
    <property type="nucleotide sequence ID" value="NZ_JAUSRR010000003.1"/>
</dbReference>
<name>A0AAW8DVD1_9BURK</name>
<proteinExistence type="predicted"/>
<reference evidence="1" key="1">
    <citation type="submission" date="2023-07" db="EMBL/GenBank/DDBJ databases">
        <title>Sorghum-associated microbial communities from plants grown in Nebraska, USA.</title>
        <authorList>
            <person name="Schachtman D."/>
        </authorList>
    </citation>
    <scope>NUCLEOTIDE SEQUENCE</scope>
    <source>
        <strain evidence="1">DS2795</strain>
    </source>
</reference>
<evidence type="ECO:0008006" key="3">
    <source>
        <dbReference type="Google" id="ProtNLM"/>
    </source>
</evidence>
<dbReference type="AlphaFoldDB" id="A0AAW8DVD1"/>
<sequence length="635" mass="69200">MDALCDRYGELLASGGAGNPMQSLRDWALQQPHIAEAGVGDRTMWVRFTDGRHFVFNDNWRPVAPTPQGLQALQKAAGDRAALAAAGNAEVPGNKKAVLLKHDGDDFSPEGVNSVALASKALQDRGWDVHPDHSLTVESLKQLGEIGLLYLNSHGALWGKDEENAYAVLTYTRSSEALDAQYRAELDDGTLVYNRSWSLWHQWRDREKGRPFYAVTGRFLAKYMQFSSHSLVVLMMCNAGESKSEAFRADLQRVGAATIVAWDGNSNLLGFKTVDALFDRLTGAQVLPATGPGGKPNRAFDFNDVWNYLEKSNLLINPPAEGSRPATIRRFLSGFDITNPIIKQLHVEWKDKLVLHGTFGSEPGTVSVGGTQLPVTLWNPDTIELTLPTGENDPPGSHGDVVVKVRDRTSNVRPLTSWRGEITYLAEQLPGDNGAGILHREVVLTLHVRGDAYAHRTEVDGTLQPNTFNLHAASDSKVRYVAGGSASYPASPAPTVYALRGQGDLQVVGPQDMVGGMNVMCVICRVDAVNGRMEIVPVQDVEKHYDYLINGEVFDRRADLYITDGLGFKNANGGLHSHVPLMFGTALPLGPNGSVSAYQRTIVTARFLDGRPHYQQTVTTGGLTATPALRDDVGR</sequence>
<dbReference type="InterPro" id="IPR013783">
    <property type="entry name" value="Ig-like_fold"/>
</dbReference>
<protein>
    <recommendedName>
        <fullName evidence="3">Gingipain domain-containing protein</fullName>
    </recommendedName>
</protein>
<evidence type="ECO:0000313" key="1">
    <source>
        <dbReference type="EMBL" id="MDP9923279.1"/>
    </source>
</evidence>